<accession>M7STW6</accession>
<dbReference type="GO" id="GO:0004029">
    <property type="term" value="F:aldehyde dehydrogenase (NAD+) activity"/>
    <property type="evidence" value="ECO:0007669"/>
    <property type="project" value="TreeGrafter"/>
</dbReference>
<dbReference type="PANTHER" id="PTHR48079">
    <property type="entry name" value="PROTEIN YEEZ"/>
    <property type="match status" value="1"/>
</dbReference>
<dbReference type="Pfam" id="PF01370">
    <property type="entry name" value="Epimerase"/>
    <property type="match status" value="1"/>
</dbReference>
<dbReference type="STRING" id="1287681.M7STW6"/>
<dbReference type="EMBL" id="KB705985">
    <property type="protein sequence ID" value="EMR69984.1"/>
    <property type="molecule type" value="Genomic_DNA"/>
</dbReference>
<dbReference type="SUPFAM" id="SSF51735">
    <property type="entry name" value="NAD(P)-binding Rossmann-fold domains"/>
    <property type="match status" value="1"/>
</dbReference>
<evidence type="ECO:0000259" key="1">
    <source>
        <dbReference type="Pfam" id="PF01370"/>
    </source>
</evidence>
<dbReference type="eggNOG" id="KOG1502">
    <property type="taxonomic scope" value="Eukaryota"/>
</dbReference>
<protein>
    <submittedName>
        <fullName evidence="2">Putative nad dependent epimerase dehydratase family protein</fullName>
    </submittedName>
</protein>
<reference evidence="3" key="1">
    <citation type="journal article" date="2013" name="Genome Announc.">
        <title>Draft genome sequence of the grapevine dieback fungus Eutypa lata UCR-EL1.</title>
        <authorList>
            <person name="Blanco-Ulate B."/>
            <person name="Rolshausen P.E."/>
            <person name="Cantu D."/>
        </authorList>
    </citation>
    <scope>NUCLEOTIDE SEQUENCE [LARGE SCALE GENOMIC DNA]</scope>
    <source>
        <strain evidence="3">UCR-EL1</strain>
    </source>
</reference>
<dbReference type="OMA" id="VPTYILM"/>
<dbReference type="InterPro" id="IPR036291">
    <property type="entry name" value="NAD(P)-bd_dom_sf"/>
</dbReference>
<evidence type="ECO:0000313" key="2">
    <source>
        <dbReference type="EMBL" id="EMR69984.1"/>
    </source>
</evidence>
<dbReference type="Proteomes" id="UP000012174">
    <property type="component" value="Unassembled WGS sequence"/>
</dbReference>
<sequence length="350" mass="38371">MTQLKLLLTGATGYVGGNVLAQLITSAYPKIADLSITTIVRKQEQADILAAHGVQTRLFNGLDDKAQLRQIAADFDIVIHCAMGFHTPSAEALVLGLGDAMKRSGRQTYFIQTTGTSNLAVSAVSHPNANVKDFCDTDDVFGEELRREGEEKYAQRTTDLVVIETAEKTGVKAYLMMPPTIYGKGEGYFHQQSMQIPHTIEHAIREGRAEYIGDGSGMVGYVHASDLAALYELLLLRILEGADVPSGRKGIYFSNTGSFNWKQLNEEIGDIGVRLGALNSPTPVSIRLEEAHCKWGFGGDIQTLEINHAAKSMTTPKLGFELGWQPAKTEQDWHNEIEETFKAVFKAHEG</sequence>
<dbReference type="OrthoDB" id="10262413at2759"/>
<dbReference type="HOGENOM" id="CLU_007383_12_0_1"/>
<dbReference type="Gene3D" id="3.40.50.720">
    <property type="entry name" value="NAD(P)-binding Rossmann-like Domain"/>
    <property type="match status" value="1"/>
</dbReference>
<dbReference type="InterPro" id="IPR001509">
    <property type="entry name" value="Epimerase_deHydtase"/>
</dbReference>
<organism evidence="2 3">
    <name type="scientific">Eutypa lata (strain UCR-EL1)</name>
    <name type="common">Grapevine dieback disease fungus</name>
    <name type="synonym">Eutypa armeniacae</name>
    <dbReference type="NCBI Taxonomy" id="1287681"/>
    <lineage>
        <taxon>Eukaryota</taxon>
        <taxon>Fungi</taxon>
        <taxon>Dikarya</taxon>
        <taxon>Ascomycota</taxon>
        <taxon>Pezizomycotina</taxon>
        <taxon>Sordariomycetes</taxon>
        <taxon>Xylariomycetidae</taxon>
        <taxon>Xylariales</taxon>
        <taxon>Diatrypaceae</taxon>
        <taxon>Eutypa</taxon>
    </lineage>
</organism>
<keyword evidence="3" id="KW-1185">Reference proteome</keyword>
<name>M7STW6_EUTLA</name>
<dbReference type="GO" id="GO:0005737">
    <property type="term" value="C:cytoplasm"/>
    <property type="evidence" value="ECO:0007669"/>
    <property type="project" value="TreeGrafter"/>
</dbReference>
<proteinExistence type="predicted"/>
<dbReference type="AlphaFoldDB" id="M7STW6"/>
<dbReference type="KEGG" id="ela:UCREL1_2982"/>
<feature type="domain" description="NAD-dependent epimerase/dehydratase" evidence="1">
    <location>
        <begin position="7"/>
        <end position="237"/>
    </location>
</feature>
<gene>
    <name evidence="2" type="ORF">UCREL1_2982</name>
</gene>
<dbReference type="PANTHER" id="PTHR48079:SF6">
    <property type="entry name" value="NAD(P)-BINDING DOMAIN-CONTAINING PROTEIN-RELATED"/>
    <property type="match status" value="1"/>
</dbReference>
<evidence type="ECO:0000313" key="3">
    <source>
        <dbReference type="Proteomes" id="UP000012174"/>
    </source>
</evidence>
<dbReference type="InterPro" id="IPR051783">
    <property type="entry name" value="NAD(P)-dependent_oxidoreduct"/>
</dbReference>